<name>A0ABW0GML2_9MICO</name>
<feature type="region of interest" description="Disordered" evidence="1">
    <location>
        <begin position="163"/>
        <end position="188"/>
    </location>
</feature>
<protein>
    <recommendedName>
        <fullName evidence="4">ABC-type Mn/Zn transport systems, ATPase component</fullName>
    </recommendedName>
</protein>
<proteinExistence type="predicted"/>
<accession>A0ABW0GML2</accession>
<sequence>MSRTSTVSQTLHDLGGAAWFGGSLMGAVGVNSAADRAEPEQRLAASGAGWGKWAPVQAAAVAAHTLGGIGLLVANRDRVGQQKGVLANTVVKSALTLLAVGATAWSGVLGAKVGKEHVPVEGSTEPSSGTPHDVAQAQQQLKALQWVTPVLTGAVVALGAQQSQQQRPEKQARGRLGRVRQVGRAVRR</sequence>
<organism evidence="2 3">
    <name type="scientific">Aquipuribacter nitratireducens</name>
    <dbReference type="NCBI Taxonomy" id="650104"/>
    <lineage>
        <taxon>Bacteria</taxon>
        <taxon>Bacillati</taxon>
        <taxon>Actinomycetota</taxon>
        <taxon>Actinomycetes</taxon>
        <taxon>Micrococcales</taxon>
        <taxon>Intrasporangiaceae</taxon>
        <taxon>Aquipuribacter</taxon>
    </lineage>
</organism>
<gene>
    <name evidence="2" type="ORF">ACFPJ6_10325</name>
</gene>
<comment type="caution">
    <text evidence="2">The sequence shown here is derived from an EMBL/GenBank/DDBJ whole genome shotgun (WGS) entry which is preliminary data.</text>
</comment>
<feature type="compositionally biased region" description="Low complexity" evidence="1">
    <location>
        <begin position="179"/>
        <end position="188"/>
    </location>
</feature>
<dbReference type="Proteomes" id="UP001596122">
    <property type="component" value="Unassembled WGS sequence"/>
</dbReference>
<evidence type="ECO:0000313" key="3">
    <source>
        <dbReference type="Proteomes" id="UP001596122"/>
    </source>
</evidence>
<dbReference type="EMBL" id="JBHSLD010000009">
    <property type="protein sequence ID" value="MFC5381188.1"/>
    <property type="molecule type" value="Genomic_DNA"/>
</dbReference>
<evidence type="ECO:0000313" key="2">
    <source>
        <dbReference type="EMBL" id="MFC5381188.1"/>
    </source>
</evidence>
<reference evidence="3" key="1">
    <citation type="journal article" date="2019" name="Int. J. Syst. Evol. Microbiol.">
        <title>The Global Catalogue of Microorganisms (GCM) 10K type strain sequencing project: providing services to taxonomists for standard genome sequencing and annotation.</title>
        <authorList>
            <consortium name="The Broad Institute Genomics Platform"/>
            <consortium name="The Broad Institute Genome Sequencing Center for Infectious Disease"/>
            <person name="Wu L."/>
            <person name="Ma J."/>
        </authorList>
    </citation>
    <scope>NUCLEOTIDE SEQUENCE [LARGE SCALE GENOMIC DNA]</scope>
    <source>
        <strain evidence="3">CCUG 43114</strain>
    </source>
</reference>
<evidence type="ECO:0000256" key="1">
    <source>
        <dbReference type="SAM" id="MobiDB-lite"/>
    </source>
</evidence>
<dbReference type="RefSeq" id="WP_340270611.1">
    <property type="nucleotide sequence ID" value="NZ_JBBEOG010000007.1"/>
</dbReference>
<evidence type="ECO:0008006" key="4">
    <source>
        <dbReference type="Google" id="ProtNLM"/>
    </source>
</evidence>
<keyword evidence="3" id="KW-1185">Reference proteome</keyword>